<dbReference type="Proteomes" id="UP000239471">
    <property type="component" value="Unassembled WGS sequence"/>
</dbReference>
<dbReference type="RefSeq" id="WP_106059887.1">
    <property type="nucleotide sequence ID" value="NZ_PVXQ01000018.1"/>
</dbReference>
<comment type="caution">
    <text evidence="1">The sequence shown here is derived from an EMBL/GenBank/DDBJ whole genome shotgun (WGS) entry which is preliminary data.</text>
</comment>
<evidence type="ECO:0008006" key="3">
    <source>
        <dbReference type="Google" id="ProtNLM"/>
    </source>
</evidence>
<protein>
    <recommendedName>
        <fullName evidence="3">DUF4177 domain-containing protein</fullName>
    </recommendedName>
</protein>
<dbReference type="AlphaFoldDB" id="A0A2T0BEC4"/>
<evidence type="ECO:0000313" key="2">
    <source>
        <dbReference type="Proteomes" id="UP000239471"/>
    </source>
</evidence>
<organism evidence="1 2">
    <name type="scientific">Clostridium vincentii</name>
    <dbReference type="NCBI Taxonomy" id="52704"/>
    <lineage>
        <taxon>Bacteria</taxon>
        <taxon>Bacillati</taxon>
        <taxon>Bacillota</taxon>
        <taxon>Clostridia</taxon>
        <taxon>Eubacteriales</taxon>
        <taxon>Clostridiaceae</taxon>
        <taxon>Clostridium</taxon>
    </lineage>
</organism>
<proteinExistence type="predicted"/>
<dbReference type="InterPro" id="IPR025234">
    <property type="entry name" value="YjzH-like"/>
</dbReference>
<dbReference type="Pfam" id="PF13783">
    <property type="entry name" value="DUF4177"/>
    <property type="match status" value="1"/>
</dbReference>
<evidence type="ECO:0000313" key="1">
    <source>
        <dbReference type="EMBL" id="PRR82251.1"/>
    </source>
</evidence>
<name>A0A2T0BEC4_9CLOT</name>
<dbReference type="EMBL" id="PVXQ01000018">
    <property type="protein sequence ID" value="PRR82251.1"/>
    <property type="molecule type" value="Genomic_DNA"/>
</dbReference>
<reference evidence="1 2" key="1">
    <citation type="submission" date="2018-03" db="EMBL/GenBank/DDBJ databases">
        <title>Genome sequence of Clostridium vincentii DSM 10228.</title>
        <authorList>
            <person name="Poehlein A."/>
            <person name="Daniel R."/>
        </authorList>
    </citation>
    <scope>NUCLEOTIDE SEQUENCE [LARGE SCALE GENOMIC DNA]</scope>
    <source>
        <strain evidence="1 2">DSM 10228</strain>
    </source>
</reference>
<gene>
    <name evidence="1" type="ORF">CLVI_19110</name>
</gene>
<keyword evidence="2" id="KW-1185">Reference proteome</keyword>
<dbReference type="OrthoDB" id="5432776at2"/>
<sequence>MERWEYKTIKVELKGFSGGILEVENFNGELNKLGEEGWELTSCFATNAAQGHSRDAISVFKRRK</sequence>
<accession>A0A2T0BEC4</accession>